<feature type="compositionally biased region" description="Acidic residues" evidence="12">
    <location>
        <begin position="2588"/>
        <end position="2599"/>
    </location>
</feature>
<feature type="compositionally biased region" description="Polar residues" evidence="12">
    <location>
        <begin position="597"/>
        <end position="608"/>
    </location>
</feature>
<dbReference type="SMART" id="SM00487">
    <property type="entry name" value="DEXDc"/>
    <property type="match status" value="1"/>
</dbReference>
<evidence type="ECO:0000313" key="16">
    <source>
        <dbReference type="EMBL" id="CAB3373520.1"/>
    </source>
</evidence>
<feature type="compositionally biased region" description="Low complexity" evidence="12">
    <location>
        <begin position="545"/>
        <end position="565"/>
    </location>
</feature>
<evidence type="ECO:0000256" key="3">
    <source>
        <dbReference type="ARBA" id="ARBA00022741"/>
    </source>
</evidence>
<dbReference type="Gene3D" id="3.40.50.10810">
    <property type="entry name" value="Tandem AAA-ATPase domain"/>
    <property type="match status" value="1"/>
</dbReference>
<feature type="compositionally biased region" description="Acidic residues" evidence="12">
    <location>
        <begin position="1111"/>
        <end position="1120"/>
    </location>
</feature>
<feature type="compositionally biased region" description="Pro residues" evidence="12">
    <location>
        <begin position="1069"/>
        <end position="1080"/>
    </location>
</feature>
<feature type="region of interest" description="Disordered" evidence="12">
    <location>
        <begin position="3846"/>
        <end position="3890"/>
    </location>
</feature>
<dbReference type="InterPro" id="IPR038718">
    <property type="entry name" value="SNF2-like_sf"/>
</dbReference>
<dbReference type="PANTHER" id="PTHR46850">
    <property type="entry name" value="CHROMODOMAIN-HELICASE-DNA-BINDING PROTEIN 9"/>
    <property type="match status" value="1"/>
</dbReference>
<feature type="compositionally biased region" description="Basic and acidic residues" evidence="12">
    <location>
        <begin position="3096"/>
        <end position="3205"/>
    </location>
</feature>
<dbReference type="PROSITE" id="PS51194">
    <property type="entry name" value="HELICASE_CTER"/>
    <property type="match status" value="1"/>
</dbReference>
<keyword evidence="17" id="KW-1185">Reference proteome</keyword>
<feature type="region of interest" description="Disordered" evidence="12">
    <location>
        <begin position="1"/>
        <end position="752"/>
    </location>
</feature>
<feature type="compositionally biased region" description="Basic and acidic residues" evidence="12">
    <location>
        <begin position="2997"/>
        <end position="3011"/>
    </location>
</feature>
<evidence type="ECO:0000256" key="1">
    <source>
        <dbReference type="ARBA" id="ARBA00004123"/>
    </source>
</evidence>
<evidence type="ECO:0000259" key="14">
    <source>
        <dbReference type="PROSITE" id="PS51192"/>
    </source>
</evidence>
<feature type="compositionally biased region" description="Polar residues" evidence="12">
    <location>
        <begin position="280"/>
        <end position="290"/>
    </location>
</feature>
<feature type="compositionally biased region" description="Basic residues" evidence="12">
    <location>
        <begin position="856"/>
        <end position="868"/>
    </location>
</feature>
<feature type="region of interest" description="Disordered" evidence="12">
    <location>
        <begin position="2294"/>
        <end position="2321"/>
    </location>
</feature>
<feature type="domain" description="Helicase C-terminal" evidence="15">
    <location>
        <begin position="2018"/>
        <end position="2169"/>
    </location>
</feature>
<keyword evidence="8" id="KW-0238">DNA-binding</keyword>
<dbReference type="SUPFAM" id="SSF54160">
    <property type="entry name" value="Chromo domain-like"/>
    <property type="match status" value="2"/>
</dbReference>
<feature type="region of interest" description="Disordered" evidence="12">
    <location>
        <begin position="2420"/>
        <end position="2448"/>
    </location>
</feature>
<dbReference type="InterPro" id="IPR037259">
    <property type="entry name" value="BRK_sf"/>
</dbReference>
<evidence type="ECO:0000259" key="13">
    <source>
        <dbReference type="PROSITE" id="PS50013"/>
    </source>
</evidence>
<evidence type="ECO:0000256" key="10">
    <source>
        <dbReference type="ARBA" id="ARBA00023242"/>
    </source>
</evidence>
<dbReference type="InterPro" id="IPR000330">
    <property type="entry name" value="SNF2_N"/>
</dbReference>
<feature type="region of interest" description="Disordered" evidence="12">
    <location>
        <begin position="4150"/>
        <end position="4184"/>
    </location>
</feature>
<keyword evidence="5" id="KW-0067">ATP-binding</keyword>
<dbReference type="PANTHER" id="PTHR46850:SF1">
    <property type="entry name" value="CHROMODOMAIN-HELICASE-DNA-BINDING PROTEIN 9"/>
    <property type="match status" value="1"/>
</dbReference>
<feature type="region of interest" description="Disordered" evidence="12">
    <location>
        <begin position="3594"/>
        <end position="3675"/>
    </location>
</feature>
<feature type="compositionally biased region" description="Pro residues" evidence="12">
    <location>
        <begin position="397"/>
        <end position="410"/>
    </location>
</feature>
<feature type="domain" description="Helicase ATP-binding" evidence="14">
    <location>
        <begin position="1705"/>
        <end position="1879"/>
    </location>
</feature>
<keyword evidence="2" id="KW-0677">Repeat</keyword>
<dbReference type="InterPro" id="IPR051493">
    <property type="entry name" value="CHD"/>
</dbReference>
<dbReference type="GO" id="GO:0003677">
    <property type="term" value="F:DNA binding"/>
    <property type="evidence" value="ECO:0007669"/>
    <property type="project" value="UniProtKB-KW"/>
</dbReference>
<keyword evidence="4" id="KW-0378">Hydrolase</keyword>
<feature type="region of interest" description="Disordered" evidence="12">
    <location>
        <begin position="4212"/>
        <end position="4300"/>
    </location>
</feature>
<evidence type="ECO:0000256" key="4">
    <source>
        <dbReference type="ARBA" id="ARBA00022801"/>
    </source>
</evidence>
<dbReference type="SMART" id="SM00490">
    <property type="entry name" value="HELICc"/>
    <property type="match status" value="1"/>
</dbReference>
<feature type="compositionally biased region" description="Polar residues" evidence="12">
    <location>
        <begin position="661"/>
        <end position="678"/>
    </location>
</feature>
<feature type="compositionally biased region" description="Basic and acidic residues" evidence="12">
    <location>
        <begin position="3036"/>
        <end position="3052"/>
    </location>
</feature>
<feature type="compositionally biased region" description="Low complexity" evidence="12">
    <location>
        <begin position="315"/>
        <end position="334"/>
    </location>
</feature>
<dbReference type="InterPro" id="IPR016197">
    <property type="entry name" value="Chromo-like_dom_sf"/>
</dbReference>
<feature type="compositionally biased region" description="Low complexity" evidence="12">
    <location>
        <begin position="182"/>
        <end position="197"/>
    </location>
</feature>
<feature type="compositionally biased region" description="Basic and acidic residues" evidence="12">
    <location>
        <begin position="2600"/>
        <end position="2609"/>
    </location>
</feature>
<dbReference type="FunFam" id="3.40.50.10810:FF:000003">
    <property type="entry name" value="chromodomain-helicase-DNA-binding protein 8 isoform X4"/>
    <property type="match status" value="1"/>
</dbReference>
<dbReference type="CDD" id="cd18668">
    <property type="entry name" value="CD1_tandem_CHD5-9_like"/>
    <property type="match status" value="1"/>
</dbReference>
<evidence type="ECO:0000256" key="9">
    <source>
        <dbReference type="ARBA" id="ARBA00023163"/>
    </source>
</evidence>
<dbReference type="Proteomes" id="UP000494165">
    <property type="component" value="Unassembled WGS sequence"/>
</dbReference>
<dbReference type="InterPro" id="IPR001650">
    <property type="entry name" value="Helicase_C-like"/>
</dbReference>
<evidence type="ECO:0000313" key="17">
    <source>
        <dbReference type="Proteomes" id="UP000494165"/>
    </source>
</evidence>
<dbReference type="SMART" id="SM00592">
    <property type="entry name" value="BRK"/>
    <property type="match status" value="1"/>
</dbReference>
<feature type="compositionally biased region" description="Basic and acidic residues" evidence="12">
    <location>
        <begin position="4212"/>
        <end position="4223"/>
    </location>
</feature>
<keyword evidence="11" id="KW-0175">Coiled coil</keyword>
<feature type="compositionally biased region" description="Polar residues" evidence="12">
    <location>
        <begin position="105"/>
        <end position="114"/>
    </location>
</feature>
<feature type="compositionally biased region" description="Basic and acidic residues" evidence="12">
    <location>
        <begin position="1475"/>
        <end position="1528"/>
    </location>
</feature>
<dbReference type="Pfam" id="PF00271">
    <property type="entry name" value="Helicase_C"/>
    <property type="match status" value="1"/>
</dbReference>
<feature type="compositionally biased region" description="Low complexity" evidence="12">
    <location>
        <begin position="205"/>
        <end position="216"/>
    </location>
</feature>
<dbReference type="Pfam" id="PF00176">
    <property type="entry name" value="SNF2-rel_dom"/>
    <property type="match status" value="1"/>
</dbReference>
<feature type="compositionally biased region" description="Basic and acidic residues" evidence="12">
    <location>
        <begin position="1197"/>
        <end position="1229"/>
    </location>
</feature>
<dbReference type="InterPro" id="IPR014001">
    <property type="entry name" value="Helicase_ATP-bd"/>
</dbReference>
<feature type="compositionally biased region" description="Acidic residues" evidence="12">
    <location>
        <begin position="3012"/>
        <end position="3035"/>
    </location>
</feature>
<evidence type="ECO:0000256" key="8">
    <source>
        <dbReference type="ARBA" id="ARBA00023125"/>
    </source>
</evidence>
<dbReference type="OrthoDB" id="5857104at2759"/>
<dbReference type="PROSITE" id="PS50013">
    <property type="entry name" value="CHROMO_2"/>
    <property type="match status" value="1"/>
</dbReference>
<feature type="region of interest" description="Disordered" evidence="12">
    <location>
        <begin position="2566"/>
        <end position="2614"/>
    </location>
</feature>
<keyword evidence="7" id="KW-0805">Transcription regulation</keyword>
<dbReference type="Gene3D" id="1.10.10.60">
    <property type="entry name" value="Homeodomain-like"/>
    <property type="match status" value="2"/>
</dbReference>
<evidence type="ECO:0000256" key="7">
    <source>
        <dbReference type="ARBA" id="ARBA00023015"/>
    </source>
</evidence>
<dbReference type="GO" id="GO:0000791">
    <property type="term" value="C:euchromatin"/>
    <property type="evidence" value="ECO:0007669"/>
    <property type="project" value="UniProtKB-ARBA"/>
</dbReference>
<proteinExistence type="predicted"/>
<feature type="compositionally biased region" description="Polar residues" evidence="12">
    <location>
        <begin position="421"/>
        <end position="446"/>
    </location>
</feature>
<dbReference type="InterPro" id="IPR006576">
    <property type="entry name" value="BRK_domain"/>
</dbReference>
<dbReference type="Gene3D" id="2.40.50.40">
    <property type="match status" value="2"/>
</dbReference>
<feature type="compositionally biased region" description="Low complexity" evidence="12">
    <location>
        <begin position="158"/>
        <end position="174"/>
    </location>
</feature>
<dbReference type="EMBL" id="CADEPI010000086">
    <property type="protein sequence ID" value="CAB3373520.1"/>
    <property type="molecule type" value="Genomic_DNA"/>
</dbReference>
<feature type="compositionally biased region" description="Pro residues" evidence="12">
    <location>
        <begin position="1042"/>
        <end position="1060"/>
    </location>
</feature>
<keyword evidence="3" id="KW-0547">Nucleotide-binding</keyword>
<feature type="compositionally biased region" description="Pro residues" evidence="12">
    <location>
        <begin position="1138"/>
        <end position="1151"/>
    </location>
</feature>
<dbReference type="Gene3D" id="3.40.5.120">
    <property type="match status" value="1"/>
</dbReference>
<evidence type="ECO:0000259" key="15">
    <source>
        <dbReference type="PROSITE" id="PS51194"/>
    </source>
</evidence>
<feature type="compositionally biased region" description="Low complexity" evidence="12">
    <location>
        <begin position="1420"/>
        <end position="1439"/>
    </location>
</feature>
<dbReference type="FunFam" id="3.40.50.300:FF:000015">
    <property type="entry name" value="chromodomain-helicase-DNA-binding protein 9 isoform X1"/>
    <property type="match status" value="1"/>
</dbReference>
<evidence type="ECO:0000256" key="5">
    <source>
        <dbReference type="ARBA" id="ARBA00022840"/>
    </source>
</evidence>
<dbReference type="FunFam" id="2.40.50.40:FF:000001">
    <property type="entry name" value="chromodomain-helicase-DNA-binding protein 8 isoform X4"/>
    <property type="match status" value="1"/>
</dbReference>
<dbReference type="GO" id="GO:0140658">
    <property type="term" value="F:ATP-dependent chromatin remodeler activity"/>
    <property type="evidence" value="ECO:0007669"/>
    <property type="project" value="UniProtKB-ARBA"/>
</dbReference>
<feature type="compositionally biased region" description="Basic and acidic residues" evidence="12">
    <location>
        <begin position="2936"/>
        <end position="2987"/>
    </location>
</feature>
<dbReference type="CDD" id="cd17995">
    <property type="entry name" value="DEXHc_CHD6_7_8_9"/>
    <property type="match status" value="1"/>
</dbReference>
<dbReference type="SUPFAM" id="SSF160481">
    <property type="entry name" value="BRK domain-like"/>
    <property type="match status" value="1"/>
</dbReference>
<keyword evidence="6" id="KW-0156">Chromatin regulator</keyword>
<feature type="compositionally biased region" description="Basic and acidic residues" evidence="12">
    <location>
        <begin position="1278"/>
        <end position="1288"/>
    </location>
</feature>
<feature type="region of interest" description="Disordered" evidence="12">
    <location>
        <begin position="3496"/>
        <end position="3526"/>
    </location>
</feature>
<dbReference type="GO" id="GO:0005634">
    <property type="term" value="C:nucleus"/>
    <property type="evidence" value="ECO:0007669"/>
    <property type="project" value="UniProtKB-SubCell"/>
</dbReference>
<name>A0A8S1CU63_9INSE</name>
<feature type="compositionally biased region" description="Pro residues" evidence="12">
    <location>
        <begin position="972"/>
        <end position="995"/>
    </location>
</feature>
<feature type="compositionally biased region" description="Low complexity" evidence="12">
    <location>
        <begin position="3653"/>
        <end position="3664"/>
    </location>
</feature>
<reference evidence="16 17" key="1">
    <citation type="submission" date="2020-04" db="EMBL/GenBank/DDBJ databases">
        <authorList>
            <person name="Alioto T."/>
            <person name="Alioto T."/>
            <person name="Gomez Garrido J."/>
        </authorList>
    </citation>
    <scope>NUCLEOTIDE SEQUENCE [LARGE SCALE GENOMIC DNA]</scope>
</reference>
<dbReference type="InterPro" id="IPR023780">
    <property type="entry name" value="Chromo_domain"/>
</dbReference>
<dbReference type="Pfam" id="PF07533">
    <property type="entry name" value="BRK"/>
    <property type="match status" value="1"/>
</dbReference>
<dbReference type="GO" id="GO:0034728">
    <property type="term" value="P:nucleosome organization"/>
    <property type="evidence" value="ECO:0007669"/>
    <property type="project" value="UniProtKB-ARBA"/>
</dbReference>
<dbReference type="InterPro" id="IPR056342">
    <property type="entry name" value="HTH_CHD6-9"/>
</dbReference>
<feature type="compositionally biased region" description="Low complexity" evidence="12">
    <location>
        <begin position="489"/>
        <end position="511"/>
    </location>
</feature>
<feature type="compositionally biased region" description="Low complexity" evidence="12">
    <location>
        <begin position="298"/>
        <end position="307"/>
    </location>
</feature>
<feature type="coiled-coil region" evidence="11">
    <location>
        <begin position="2632"/>
        <end position="2659"/>
    </location>
</feature>
<feature type="compositionally biased region" description="Low complexity" evidence="12">
    <location>
        <begin position="251"/>
        <end position="279"/>
    </location>
</feature>
<evidence type="ECO:0000256" key="6">
    <source>
        <dbReference type="ARBA" id="ARBA00022853"/>
    </source>
</evidence>
<sequence length="4300" mass="472554">MDSYDLFGDDVSGSVLDGLPDLGSEAFGDSSATGPGPSVRDPGGGSQQQVPYGSHGGTPSGYPSGPSPATQQQQPQAQGAAGGPPPVGGATSGESPLQKLATFGDYSTHQQQQQHHMDPYGGGHYDPSRPMVGGYPMSHEMPPQAPPPPQQSRRGRGHSAQQQQQQQQQQQYPGYGEGMYPGAGMEAAAAGSAEHMPWPGMPYRSQSQQQQQYQMQAGYGRHQQMGYEALGQQKQPAMGQYGGSNSAMMGSQLMPSQQQQGQYSVQQQQQQQRMMQQQQNYPETPASSGQMYPGGQQGSYPSGYGQSAGHQRFPYQQYPQQPKSKQQVQQQQQQHELSGYNHQMPHHHQYQQPHSGMGHYPQSSKHPSMQQPGPPPSMGGASPQYRAPYPQLSPQMSPRPPQMSPRPPQPSSKLSPHHQHLTSQPSMSPGRQPSSKQQQPQLNQPPGSSPGHMYPGMGQAPSTLQALEQMVMPPSSSEYPSSAGAYSRQSQQQQQQQSGPSPGMIPSPMQQANMAGRNPLSPQPWPQQRQQQASGHMSGPPTPQQQPMASQQQMNGGMMSGGTMQEIPSSQSGMPLHLTVPPSSMDTEAHMTRPRSQDAQSAQQTVPDPSSEGDSRRPPDQSEFSLDKFVEGKEHAVEKQEEDKPKPPDAYSTPDFGAYQGDSSNSQPPKSDSESYQATPPPAVSAAGARPSSRPQSSNGMAANGPPPPHAMGMGMSQLGPHGMSQAMAMGGPPHGMPPSMHPSMQGPGGMHMMGPPGHMMDMHGGFMPGGPMGHQQEMAALQQQLQEFYCMPQQTPDIQSKTAWMQERLQTLQQHCATTPCMGPGAHCNLPSPMPLPSQSLGIDHIPPVPTTGRGRGKGSRGQRKPRGGGGKRGAKHQAQIPSPYDMIPPSNGEIMSHLPPYAQQPPPPHMGMPNMAPHGMDPMGGMGPMHHMPPGMPPSMQMQLQHGGMQGSPAHAMMQQGVHPGQQSMPPGPPIHPGPPPGIPPMPVPPQGIPPQMQQLPPPQVMPSSIASPLPPPHMVPSSPGLPQVMQPPLQQQQQQPPPPQPTPIPPLQPPPEQLQPEHHDPPPPPPPMPMPPPVEEEVPPVMASAPPPLAPPEPMEEMPHQLEEAEPIPEQSDDAPLPEPMETLEESPMEPENPPAPPVSPPMPTDLLQPQEQQAMPVVPPQPALAPVDEDPYSIEEFDEKQKKPKTPRKPREPKKPKEPKVPKEPKEKKSKKKEDGEDSKGKSRKSRKKKDSEQDSSVLEEESKDDQSIDAVSSEMKESESPSDTPTQDDDAKVDTKGEGDEPSESSAPATPIKKEAKKRIRLPKSVSTKRNRSLKSMMANKGKKGRRGLIGKDSDGPSDMEGTPPPSPPPEDDSVHKRRSARNTQRKKYTDDIELSISDEEIPGNLILDSNASTPKGGNKAEAQSPDETQGGASTPAAPGTPTASSTSSGGDEDSMVVQYVLAVRMGRRPAKKPEAPPATATADQEGEKKPEEKAEPDQESEAIKPEPKEEESQSIDEKKNEEEDEKADHDKTVQQHKFHLDEVTAAEDMEEVEEYFVKYRSFSYLHCEWRTEEELVKGDKRVSAKLKRFKQKQTQQCNIFETLDEEPFNPDYTEVDRVLDVAEHEDPNGSGAPTKHFLVKWRSLQYEDSTWELEEDVDPEKIQNYLRWQKVPPKEQWKPKKRPRPEDWKKLNESPVYKNDNKLREYQLEGLNWLLFSWYNGRNCILADEMGLGKTIQSLTFIHAVHQYGIRGPFLVVAPLSTIPNWQREFEAWTDLNVVVYHGSSASRNMLTEYEVFFKDTKGNVIKDVTKFNVLITTFEIIISDVMELRPFNWRLCVIDEAHRLKNRNCKLLEGLRLLNLEHRVLLSGTPLQNNVNELFSLLNFLEPTQFSSSESFLEEFGQLKDETEVQKLQVLLKPMMLRRLKEDVEKSIAPKEETVIEVELTNIQKKYYRAILERNFSFLSKGTTSANVPSLMNTMMELRKCCIHPYLLNGAEDQIHIEFRQAQGEDPDAYYKALIQSSGKMVLVDKLLPKLKANGHRVLVFSQMVRCLDILEDYLVYRKYPFERIDGRIRGNLRQAAIDRFSKPDSDRFVFLLCTKAGGLGINLTAADTVIIYDSDWNPQNDLQAQARCHRIGQQKMVKVYRLLCRNTYEREMFDKASLKLGLDKAVLQSMNTAQGGKDPNSKQLTKKEIEDLLKKGAYGAIMDEDEGDKFCEEDIDQILERRTQVITLESEKGSTFSKASFASSGIRSDIDIDDPDFWVKWAKKADIDMKDGNDLSELVISEPRRRTQIKRYGQDESVMDMSELDSSSDSDEDGGVRGTRSGRKHKTKFGRIKARRYEEYATEGDVVYGSWSRSECFKVEKGLLTYGWGRWNEILITSQFRQGWRESDVEDLARVIVLYCLRMFRGDEKLRQFSWDLVTPPEFATDKSANQQGGRGRKSKKRPVDDTSQDWSRDEKYDGDIFLEGSYKKHLFRHSTKVLLRIRMLHYIKHDIVGELAQQITDGVALGHLPLAAVPTPQELPPSSWWGPHDDQSLVVGVYKHGYENYALMRADPCLSFLAMCGPPTKAELEAQGTQQTKRKQITDEELGKISDDDEAEAEPVELEGEHPVEGGDKAPWPSVADLNTRLRRVISSYQRNFKREEMKMAQRAKNEKREKMEQLLRGRHHHAALEAVRRWSRKEEADFFRTVSSFGVEYDRKRGQYDWNKFRSISRLERKQDEAMTEYYRAFCTMLKRVCGMKLTEDEELLDIVVDPISEEKARRTLERLDLLNKVREETIFSPNLEERLKLCQPSPDLPEWWLPGKHDKELLLGAAKHGLGRTEAYILNDADFSFRDVMRQYACGQVPAHVRSAARKAEESEVKKSKEEEEAAIGAIKLERPEDILRIDKDEIIVKLEKGEGTLKIEKIGMKKDLAPTTALTAAPASVKEDKDEVELTIVAPKPDEEEKQQGECNEKPVEEPAEESAVKEVTEKPKSPAEIEKPEEEAEKKEESEQQPEEESEIKETKEDEKENKEEKLEEEEEKMEVDEEIKPDEKMEDTESDKPSADVEKSKPETSKKEKKSKKERAAEKAAAAAEEAEKPEPRCTRRKSQAAAAAAAAEARAKSIDSKPKTPEETKEEEKMGERAASPEKEKEPEKIDVDEGNTEENKEEKREGEDKVEVPEGAEKDGKQEEPTLEMEKESEKEEKEPEKPEEKIIEKEKPVAVKEKEQTASADVPLPPPDLKALFPDLEVIQPLSKLAELDTFVFRDKRDFSSSDLSLAHMLAAQSSFHTSKFSWPKDNVLQSRLEQVVIAVDSNEWPPPRPIPPFPSDLEIFANTPPGGTPRRDTPTLSLEEQQLADLHGVMLQHAHQQGLSISRASAMAAAALASKKRKRQHIAIDVETERAKLHALLQNSHLQASKLWDDESLSEESRRSTPNQSALGQPPPAHQNTSSRVLNMPLSPFELKFHTGASSSAVAAAAAKGGLMGPTLIPGTSSTLTPIDLSSGFYHSLPKMECPTSSALDVSRARGGDDGGGEAPQDFSLPSKNKKSRLDDMLDKLMKRKQEEPAATAGGKEKKRRKLDEIVMGLSSAKAEQQQAAHAGVAELIKKTAATISVVGGTNTSPAHQQPPSHLPPPPGGATLHPLLRPHVHKGAPTPSNHPPISSASKPPFTITVTSVPSSAASSSSRAPPPPMPPISSAACKDTFSLLPQPDLAASLALLTGASGGKKGSSLGMSLPSAHSKMSSTAAAAAAYEAVLADMNKMADLSAKVSSYSQEAKWLSEQSGLVNNELTADFLARRRKPRQEQTPPILDWKKITGEENIPVINRSTGKKLTGSKAPSLKQLGQWLLENPMFEIDPKWNEMLKEMGNFPTSASSKRGGGSGQQSSASAAAGSSSGQGSSKKSSSSRSVQQASASDANSLAAAAMGLPFNPSLAALSGLNPSLLSSLGLGGFDPKNPLAGFDPKSLGFDPKSLGFDPKSLGFDPKSLGFDPKSLGFDPKSLGFDPKSLGFDPKSLGFDPKNPLGPFDPKNPLLLPAFAAAAGSMPSMSSLAGLSGFGGLSSNLFANLASLGFGLDGSEGQAASTSAGSSKSKSRSSAPKESKSSLSVSQAAAVSSASASIPTSSLNLFFPNPSLLYTPLGLGGLNPFGSSPSSLGSAYDNLVQQSQLLNGMGTSSATTITSSSKGHRSSGQSSSSNHKRASSALEKQQQQIQRLLLQQQLDAANELARAQLEKAAAKAAEDEPKSSGRHKSKSRSQGLGSLTKLEETVSKLAERKGLRNKVSREGSEEKEAAVAAAAAETEADQPPDEKQAGEEEKAPEEEA</sequence>
<evidence type="ECO:0008006" key="18">
    <source>
        <dbReference type="Google" id="ProtNLM"/>
    </source>
</evidence>
<feature type="region of interest" description="Disordered" evidence="12">
    <location>
        <begin position="833"/>
        <end position="885"/>
    </location>
</feature>
<comment type="caution">
    <text evidence="16">The sequence shown here is derived from an EMBL/GenBank/DDBJ whole genome shotgun (WGS) entry which is preliminary data.</text>
</comment>
<dbReference type="CDD" id="cd18663">
    <property type="entry name" value="CD2_tandem_CHD5-9_like"/>
    <property type="match status" value="1"/>
</dbReference>
<feature type="domain" description="Chromo" evidence="13">
    <location>
        <begin position="1603"/>
        <end position="1647"/>
    </location>
</feature>
<accession>A0A8S1CU63</accession>
<feature type="compositionally biased region" description="Low complexity" evidence="12">
    <location>
        <begin position="60"/>
        <end position="79"/>
    </location>
</feature>
<dbReference type="PROSITE" id="PS51192">
    <property type="entry name" value="HELICASE_ATP_BIND_1"/>
    <property type="match status" value="1"/>
</dbReference>
<dbReference type="CDD" id="cd18793">
    <property type="entry name" value="SF2_C_SNF"/>
    <property type="match status" value="1"/>
</dbReference>
<feature type="compositionally biased region" description="Low complexity" evidence="12">
    <location>
        <begin position="378"/>
        <end position="396"/>
    </location>
</feature>
<feature type="compositionally biased region" description="Basic residues" evidence="12">
    <location>
        <begin position="1365"/>
        <end position="1376"/>
    </location>
</feature>
<evidence type="ECO:0000256" key="12">
    <source>
        <dbReference type="SAM" id="MobiDB-lite"/>
    </source>
</evidence>
<dbReference type="Gene3D" id="3.40.50.300">
    <property type="entry name" value="P-loop containing nucleotide triphosphate hydrolases"/>
    <property type="match status" value="1"/>
</dbReference>
<feature type="region of interest" description="Disordered" evidence="12">
    <location>
        <begin position="4059"/>
        <end position="4083"/>
    </location>
</feature>
<feature type="compositionally biased region" description="Basic and acidic residues" evidence="12">
    <location>
        <begin position="4241"/>
        <end position="4269"/>
    </location>
</feature>
<evidence type="ECO:0000256" key="11">
    <source>
        <dbReference type="SAM" id="Coils"/>
    </source>
</evidence>
<comment type="subcellular location">
    <subcellularLocation>
        <location evidence="1">Nucleus</location>
    </subcellularLocation>
</comment>
<feature type="compositionally biased region" description="Basic residues" evidence="12">
    <location>
        <begin position="1304"/>
        <end position="1322"/>
    </location>
</feature>
<dbReference type="GO" id="GO:0016887">
    <property type="term" value="F:ATP hydrolysis activity"/>
    <property type="evidence" value="ECO:0007669"/>
    <property type="project" value="UniProtKB-ARBA"/>
</dbReference>
<feature type="region of interest" description="Disordered" evidence="12">
    <location>
        <begin position="3398"/>
        <end position="3430"/>
    </location>
</feature>
<evidence type="ECO:0000256" key="2">
    <source>
        <dbReference type="ARBA" id="ARBA00022737"/>
    </source>
</evidence>
<feature type="compositionally biased region" description="Low complexity" evidence="12">
    <location>
        <begin position="4151"/>
        <end position="4173"/>
    </location>
</feature>
<feature type="region of interest" description="Disordered" evidence="12">
    <location>
        <begin position="945"/>
        <end position="1528"/>
    </location>
</feature>
<feature type="compositionally biased region" description="Basic and acidic residues" evidence="12">
    <location>
        <begin position="2577"/>
        <end position="2587"/>
    </location>
</feature>
<organism evidence="16 17">
    <name type="scientific">Cloeon dipterum</name>
    <dbReference type="NCBI Taxonomy" id="197152"/>
    <lineage>
        <taxon>Eukaryota</taxon>
        <taxon>Metazoa</taxon>
        <taxon>Ecdysozoa</taxon>
        <taxon>Arthropoda</taxon>
        <taxon>Hexapoda</taxon>
        <taxon>Insecta</taxon>
        <taxon>Pterygota</taxon>
        <taxon>Palaeoptera</taxon>
        <taxon>Ephemeroptera</taxon>
        <taxon>Pisciforma</taxon>
        <taxon>Baetidae</taxon>
        <taxon>Cloeon</taxon>
    </lineage>
</organism>
<dbReference type="SUPFAM" id="SSF52540">
    <property type="entry name" value="P-loop containing nucleoside triphosphate hydrolases"/>
    <property type="match status" value="2"/>
</dbReference>
<feature type="compositionally biased region" description="Low complexity" evidence="12">
    <location>
        <begin position="1022"/>
        <end position="1041"/>
    </location>
</feature>
<keyword evidence="9" id="KW-0804">Transcription</keyword>
<dbReference type="SMART" id="SM00298">
    <property type="entry name" value="CHROMO"/>
    <property type="match status" value="2"/>
</dbReference>
<feature type="compositionally biased region" description="Acidic residues" evidence="12">
    <location>
        <begin position="2298"/>
        <end position="2309"/>
    </location>
</feature>
<feature type="compositionally biased region" description="Basic and acidic residues" evidence="12">
    <location>
        <begin position="4284"/>
        <end position="4293"/>
    </location>
</feature>
<feature type="compositionally biased region" description="Acidic residues" evidence="12">
    <location>
        <begin position="1175"/>
        <end position="1186"/>
    </location>
</feature>
<protein>
    <recommendedName>
        <fullName evidence="18">DNA helicase</fullName>
    </recommendedName>
</protein>
<gene>
    <name evidence="16" type="ORF">CLODIP_2_CD15171</name>
</gene>
<feature type="compositionally biased region" description="Low complexity" evidence="12">
    <location>
        <begin position="4059"/>
        <end position="4074"/>
    </location>
</feature>
<feature type="compositionally biased region" description="Low complexity" evidence="12">
    <location>
        <begin position="3861"/>
        <end position="3890"/>
    </location>
</feature>
<feature type="compositionally biased region" description="Acidic residues" evidence="12">
    <location>
        <begin position="1381"/>
        <end position="1391"/>
    </location>
</feature>
<feature type="compositionally biased region" description="Basic and acidic residues" evidence="12">
    <location>
        <begin position="613"/>
        <end position="647"/>
    </location>
</feature>
<dbReference type="InterPro" id="IPR000953">
    <property type="entry name" value="Chromo/chromo_shadow_dom"/>
</dbReference>
<dbReference type="GO" id="GO:0005524">
    <property type="term" value="F:ATP binding"/>
    <property type="evidence" value="ECO:0007669"/>
    <property type="project" value="UniProtKB-KW"/>
</dbReference>
<feature type="region of interest" description="Disordered" evidence="12">
    <location>
        <begin position="2915"/>
        <end position="3216"/>
    </location>
</feature>
<dbReference type="InterPro" id="IPR027417">
    <property type="entry name" value="P-loop_NTPase"/>
</dbReference>
<dbReference type="Pfam" id="PF00385">
    <property type="entry name" value="Chromo"/>
    <property type="match status" value="1"/>
</dbReference>
<keyword evidence="10" id="KW-0539">Nucleus</keyword>
<dbReference type="Pfam" id="PF23078">
    <property type="entry name" value="HTH_CHD6-9"/>
    <property type="match status" value="1"/>
</dbReference>
<dbReference type="InterPro" id="IPR049730">
    <property type="entry name" value="SNF2/RAD54-like_C"/>
</dbReference>